<organism evidence="2 3">
    <name type="scientific">Pannonibacter phragmitetus</name>
    <dbReference type="NCBI Taxonomy" id="121719"/>
    <lineage>
        <taxon>Bacteria</taxon>
        <taxon>Pseudomonadati</taxon>
        <taxon>Pseudomonadota</taxon>
        <taxon>Alphaproteobacteria</taxon>
        <taxon>Hyphomicrobiales</taxon>
        <taxon>Stappiaceae</taxon>
        <taxon>Pannonibacter</taxon>
    </lineage>
</organism>
<accession>A0A0U3NYI2</accession>
<sequence length="208" mass="23252">MWALFKKKGGRVYAAITQDGEATFHEDWLTEKEARQQAKGSVDGADEPITQNAQGYFARRRSLADIFQSLLTMEDETVLRVLSFVMAETLEAHTDMVDTLGGLIGTDMRNWWTPDGTFFDFLRDKAAINGMVREIAGGHAADAHTVSTAKVQKQIVNDCLSDQRRPEVKNWLPVIWRFQPAAVPSGIDPEQKTRRHSGRSGGVFRALS</sequence>
<keyword evidence="3" id="KW-1185">Reference proteome</keyword>
<protein>
    <recommendedName>
        <fullName evidence="4">Chromosome partitioning protein ParB</fullName>
    </recommendedName>
</protein>
<evidence type="ECO:0000256" key="1">
    <source>
        <dbReference type="SAM" id="MobiDB-lite"/>
    </source>
</evidence>
<evidence type="ECO:0000313" key="3">
    <source>
        <dbReference type="Proteomes" id="UP000064921"/>
    </source>
</evidence>
<dbReference type="AlphaFoldDB" id="A0A0U3NYI2"/>
<name>A0A0U3NYI2_9HYPH</name>
<reference evidence="2 3" key="1">
    <citation type="submission" date="2015-10" db="EMBL/GenBank/DDBJ databases">
        <title>The world's first case of liver abscess caused by Pannonibacter phragmitetus.</title>
        <authorList>
            <person name="Ming D."/>
            <person name="Wang M."/>
            <person name="Zhou Y."/>
            <person name="Jiang T."/>
            <person name="Hu S."/>
        </authorList>
    </citation>
    <scope>NUCLEOTIDE SEQUENCE [LARGE SCALE GENOMIC DNA]</scope>
    <source>
        <strain evidence="2 3">31801</strain>
    </source>
</reference>
<evidence type="ECO:0008006" key="4">
    <source>
        <dbReference type="Google" id="ProtNLM"/>
    </source>
</evidence>
<dbReference type="EMBL" id="CP013068">
    <property type="protein sequence ID" value="ALV26278.1"/>
    <property type="molecule type" value="Genomic_DNA"/>
</dbReference>
<dbReference type="Proteomes" id="UP000064921">
    <property type="component" value="Chromosome"/>
</dbReference>
<evidence type="ECO:0000313" key="2">
    <source>
        <dbReference type="EMBL" id="ALV26278.1"/>
    </source>
</evidence>
<proteinExistence type="predicted"/>
<feature type="region of interest" description="Disordered" evidence="1">
    <location>
        <begin position="186"/>
        <end position="208"/>
    </location>
</feature>
<dbReference type="KEGG" id="pphr:APZ00_03655"/>
<dbReference type="STRING" id="121719.APZ00_03655"/>
<gene>
    <name evidence="2" type="ORF">APZ00_03655</name>
</gene>